<sequence length="163" mass="17618">MASSSFLALLFAVLATAKGQNYPGGYPDGYPGEVGPYQGDGLNPVDGPYPGDGPYIGDGPVVGGAGLYPGDGPYPDPYPEDGPYPDGEGVYPGPDIYPTDGYPTDYEGGYNIRYGNPYKDPHVRDPRKYRHGYQYGLSPEDIAFIIREKAFPANMHIVPRTLY</sequence>
<feature type="chain" id="PRO_5042430922" evidence="2">
    <location>
        <begin position="20"/>
        <end position="163"/>
    </location>
</feature>
<evidence type="ECO:0000256" key="1">
    <source>
        <dbReference type="SAM" id="MobiDB-lite"/>
    </source>
</evidence>
<evidence type="ECO:0000313" key="4">
    <source>
        <dbReference type="Proteomes" id="UP000005408"/>
    </source>
</evidence>
<dbReference type="EnsemblMetazoa" id="G15846.4">
    <property type="protein sequence ID" value="G15846.4:cds"/>
    <property type="gene ID" value="G15846"/>
</dbReference>
<feature type="region of interest" description="Disordered" evidence="1">
    <location>
        <begin position="66"/>
        <end position="91"/>
    </location>
</feature>
<dbReference type="EnsemblMetazoa" id="G15846.3">
    <property type="protein sequence ID" value="G15846.3:cds"/>
    <property type="gene ID" value="G15846"/>
</dbReference>
<keyword evidence="4" id="KW-1185">Reference proteome</keyword>
<dbReference type="AlphaFoldDB" id="A0A8W8IVB6"/>
<reference evidence="3" key="1">
    <citation type="submission" date="2022-08" db="UniProtKB">
        <authorList>
            <consortium name="EnsemblMetazoa"/>
        </authorList>
    </citation>
    <scope>IDENTIFICATION</scope>
    <source>
        <strain evidence="3">05x7-T-G4-1.051#20</strain>
    </source>
</reference>
<proteinExistence type="predicted"/>
<feature type="compositionally biased region" description="Pro residues" evidence="1">
    <location>
        <begin position="72"/>
        <end position="82"/>
    </location>
</feature>
<dbReference type="Proteomes" id="UP000005408">
    <property type="component" value="Unassembled WGS sequence"/>
</dbReference>
<dbReference type="EnsemblMetazoa" id="G15846.2">
    <property type="protein sequence ID" value="G15846.2:cds"/>
    <property type="gene ID" value="G15846"/>
</dbReference>
<feature type="signal peptide" evidence="2">
    <location>
        <begin position="1"/>
        <end position="19"/>
    </location>
</feature>
<accession>A0A8W8IVB6</accession>
<dbReference type="EnsemblMetazoa" id="G15846.5">
    <property type="protein sequence ID" value="G15846.5:cds"/>
    <property type="gene ID" value="G15846"/>
</dbReference>
<evidence type="ECO:0000313" key="3">
    <source>
        <dbReference type="EnsemblMetazoa" id="G15846.4:cds"/>
    </source>
</evidence>
<evidence type="ECO:0000256" key="2">
    <source>
        <dbReference type="SAM" id="SignalP"/>
    </source>
</evidence>
<protein>
    <submittedName>
        <fullName evidence="3">Uncharacterized protein</fullName>
    </submittedName>
</protein>
<name>A0A8W8IVB6_MAGGI</name>
<dbReference type="OMA" id="GNPYKDP"/>
<dbReference type="OrthoDB" id="6157267at2759"/>
<keyword evidence="2" id="KW-0732">Signal</keyword>
<organism evidence="3 4">
    <name type="scientific">Magallana gigas</name>
    <name type="common">Pacific oyster</name>
    <name type="synonym">Crassostrea gigas</name>
    <dbReference type="NCBI Taxonomy" id="29159"/>
    <lineage>
        <taxon>Eukaryota</taxon>
        <taxon>Metazoa</taxon>
        <taxon>Spiralia</taxon>
        <taxon>Lophotrochozoa</taxon>
        <taxon>Mollusca</taxon>
        <taxon>Bivalvia</taxon>
        <taxon>Autobranchia</taxon>
        <taxon>Pteriomorphia</taxon>
        <taxon>Ostreida</taxon>
        <taxon>Ostreoidea</taxon>
        <taxon>Ostreidae</taxon>
        <taxon>Magallana</taxon>
    </lineage>
</organism>